<dbReference type="Gene3D" id="3.30.300.90">
    <property type="entry name" value="BolA-like"/>
    <property type="match status" value="1"/>
</dbReference>
<keyword evidence="5" id="KW-1185">Reference proteome</keyword>
<dbReference type="SUPFAM" id="SSF82657">
    <property type="entry name" value="BolA-like"/>
    <property type="match status" value="1"/>
</dbReference>
<dbReference type="PANTHER" id="PTHR46230">
    <property type="match status" value="1"/>
</dbReference>
<name>A0A272EW09_9RHOO</name>
<organism evidence="3 4">
    <name type="scientific">Candidatus Dactylopiibacterium carminicum</name>
    <dbReference type="NCBI Taxonomy" id="857335"/>
    <lineage>
        <taxon>Bacteria</taxon>
        <taxon>Pseudomonadati</taxon>
        <taxon>Pseudomonadota</taxon>
        <taxon>Betaproteobacteria</taxon>
        <taxon>Rhodocyclales</taxon>
        <taxon>Rhodocyclaceae</taxon>
        <taxon>Candidatus Dactylopiibacterium</taxon>
    </lineage>
</organism>
<evidence type="ECO:0000313" key="5">
    <source>
        <dbReference type="Proteomes" id="UP000623509"/>
    </source>
</evidence>
<dbReference type="RefSeq" id="WP_095523410.1">
    <property type="nucleotide sequence ID" value="NZ_MDUX01000006.1"/>
</dbReference>
<gene>
    <name evidence="2" type="ORF">BGI27_02845</name>
    <name evidence="3" type="ORF">CGU29_06280</name>
</gene>
<dbReference type="PANTHER" id="PTHR46230:SF7">
    <property type="entry name" value="BOLA-LIKE PROTEIN 1"/>
    <property type="match status" value="1"/>
</dbReference>
<reference evidence="3 4" key="2">
    <citation type="submission" date="2017-07" db="EMBL/GenBank/DDBJ databases">
        <title>Candidatus Dactylopiibacterium carminicum, a nitrogen-fixing symbiont of the cochineal insect Dactylopius coccus and Dactylopius opuntiae (Hemiptera: Coccoidea: Dactylopiidae).</title>
        <authorList>
            <person name="Vera A."/>
        </authorList>
    </citation>
    <scope>NUCLEOTIDE SEQUENCE [LARGE SCALE GENOMIC DNA]</scope>
    <source>
        <strain evidence="3 4">NFDCM</strain>
    </source>
</reference>
<dbReference type="PIRSF" id="PIRSF003113">
    <property type="entry name" value="BolA"/>
    <property type="match status" value="1"/>
</dbReference>
<evidence type="ECO:0000313" key="4">
    <source>
        <dbReference type="Proteomes" id="UP000216107"/>
    </source>
</evidence>
<reference evidence="2 5" key="1">
    <citation type="submission" date="2016-08" db="EMBL/GenBank/DDBJ databases">
        <title>Candidatus Dactylopiibacterium carminicum genome sequence.</title>
        <authorList>
            <person name="Ramirez-Puebla S.T."/>
            <person name="Ormeno-Orrillo E."/>
            <person name="Vera-Ponce De Leon A."/>
            <person name="Luis L."/>
            <person name="Sanchez-Flores A."/>
            <person name="Monica R."/>
            <person name="Martinez-Romero E."/>
        </authorList>
    </citation>
    <scope>NUCLEOTIDE SEQUENCE [LARGE SCALE GENOMIC DNA]</scope>
    <source>
        <strain evidence="2">END1</strain>
    </source>
</reference>
<evidence type="ECO:0000313" key="2">
    <source>
        <dbReference type="EMBL" id="KAF7600332.1"/>
    </source>
</evidence>
<dbReference type="Pfam" id="PF01722">
    <property type="entry name" value="BolA"/>
    <property type="match status" value="1"/>
</dbReference>
<dbReference type="OrthoDB" id="5296536at2"/>
<accession>A0A272EW09</accession>
<dbReference type="InterPro" id="IPR036065">
    <property type="entry name" value="BolA-like_sf"/>
</dbReference>
<dbReference type="AlphaFoldDB" id="A0A272EW09"/>
<dbReference type="EMBL" id="MDUX01000006">
    <property type="protein sequence ID" value="KAF7600332.1"/>
    <property type="molecule type" value="Genomic_DNA"/>
</dbReference>
<dbReference type="Proteomes" id="UP000216107">
    <property type="component" value="Unassembled WGS sequence"/>
</dbReference>
<comment type="caution">
    <text evidence="3">The sequence shown here is derived from an EMBL/GenBank/DDBJ whole genome shotgun (WGS) entry which is preliminary data.</text>
</comment>
<evidence type="ECO:0000313" key="3">
    <source>
        <dbReference type="EMBL" id="PAS93840.1"/>
    </source>
</evidence>
<comment type="similarity">
    <text evidence="1">Belongs to the BolA/IbaG family.</text>
</comment>
<protein>
    <submittedName>
        <fullName evidence="3">BolA family transcriptional regulator</fullName>
    </submittedName>
</protein>
<evidence type="ECO:0000256" key="1">
    <source>
        <dbReference type="RuleBase" id="RU003860"/>
    </source>
</evidence>
<dbReference type="InterPro" id="IPR002634">
    <property type="entry name" value="BolA"/>
</dbReference>
<dbReference type="EMBL" id="NMRN01000012">
    <property type="protein sequence ID" value="PAS93840.1"/>
    <property type="molecule type" value="Genomic_DNA"/>
</dbReference>
<dbReference type="Proteomes" id="UP000623509">
    <property type="component" value="Unassembled WGS sequence"/>
</dbReference>
<sequence length="90" mass="9621">MSTLEEIRTSLATLQPSVCEIEDESHRHAGHAGARGGGGHFRLRIVSAHFNGLPLLARHRLIHTTLGALMQGPIHALSITASTPEEASSH</sequence>
<proteinExistence type="inferred from homology"/>
<dbReference type="GO" id="GO:0016226">
    <property type="term" value="P:iron-sulfur cluster assembly"/>
    <property type="evidence" value="ECO:0007669"/>
    <property type="project" value="TreeGrafter"/>
</dbReference>